<dbReference type="EMBL" id="JADYXP020000006">
    <property type="protein sequence ID" value="KAL0122120.1"/>
    <property type="molecule type" value="Genomic_DNA"/>
</dbReference>
<name>A0AAW2G3F8_9HYME</name>
<dbReference type="AlphaFoldDB" id="A0AAW2G3F8"/>
<accession>A0AAW2G3F8</accession>
<gene>
    <name evidence="1" type="ORF">PUN28_007115</name>
</gene>
<comment type="caution">
    <text evidence="1">The sequence shown here is derived from an EMBL/GenBank/DDBJ whole genome shotgun (WGS) entry which is preliminary data.</text>
</comment>
<keyword evidence="2" id="KW-1185">Reference proteome</keyword>
<organism evidence="1 2">
    <name type="scientific">Cardiocondyla obscurior</name>
    <dbReference type="NCBI Taxonomy" id="286306"/>
    <lineage>
        <taxon>Eukaryota</taxon>
        <taxon>Metazoa</taxon>
        <taxon>Ecdysozoa</taxon>
        <taxon>Arthropoda</taxon>
        <taxon>Hexapoda</taxon>
        <taxon>Insecta</taxon>
        <taxon>Pterygota</taxon>
        <taxon>Neoptera</taxon>
        <taxon>Endopterygota</taxon>
        <taxon>Hymenoptera</taxon>
        <taxon>Apocrita</taxon>
        <taxon>Aculeata</taxon>
        <taxon>Formicoidea</taxon>
        <taxon>Formicidae</taxon>
        <taxon>Myrmicinae</taxon>
        <taxon>Cardiocondyla</taxon>
    </lineage>
</organism>
<protein>
    <submittedName>
        <fullName evidence="1">Uncharacterized protein</fullName>
    </submittedName>
</protein>
<evidence type="ECO:0000313" key="1">
    <source>
        <dbReference type="EMBL" id="KAL0122120.1"/>
    </source>
</evidence>
<sequence>MQLSQTQTADPETYPLLSPGNTIMFSAPYDGVGELLASRDALLAELKLLELRSS</sequence>
<evidence type="ECO:0000313" key="2">
    <source>
        <dbReference type="Proteomes" id="UP001430953"/>
    </source>
</evidence>
<dbReference type="Proteomes" id="UP001430953">
    <property type="component" value="Unassembled WGS sequence"/>
</dbReference>
<reference evidence="1 2" key="1">
    <citation type="submission" date="2023-03" db="EMBL/GenBank/DDBJ databases">
        <title>High recombination rates correlate with genetic variation in Cardiocondyla obscurior ants.</title>
        <authorList>
            <person name="Errbii M."/>
        </authorList>
    </citation>
    <scope>NUCLEOTIDE SEQUENCE [LARGE SCALE GENOMIC DNA]</scope>
    <source>
        <strain evidence="1">Alpha-2009</strain>
        <tissue evidence="1">Whole body</tissue>
    </source>
</reference>
<proteinExistence type="predicted"/>